<name>A0A098BYY2_9BACT</name>
<keyword evidence="3 4" id="KW-0326">Glycosidase</keyword>
<dbReference type="HOGENOM" id="CLU_001528_3_1_10"/>
<evidence type="ECO:0000259" key="6">
    <source>
        <dbReference type="Pfam" id="PF00251"/>
    </source>
</evidence>
<dbReference type="InterPro" id="IPR018053">
    <property type="entry name" value="Glyco_hydro_32_AS"/>
</dbReference>
<organism evidence="9 10">
    <name type="scientific">Fermentimonas caenicola</name>
    <dbReference type="NCBI Taxonomy" id="1562970"/>
    <lineage>
        <taxon>Bacteria</taxon>
        <taxon>Pseudomonadati</taxon>
        <taxon>Bacteroidota</taxon>
        <taxon>Bacteroidia</taxon>
        <taxon>Bacteroidales</taxon>
        <taxon>Dysgonomonadaceae</taxon>
        <taxon>Fermentimonas</taxon>
    </lineage>
</organism>
<evidence type="ECO:0000313" key="10">
    <source>
        <dbReference type="Proteomes" id="UP000032417"/>
    </source>
</evidence>
<dbReference type="GO" id="GO:0005987">
    <property type="term" value="P:sucrose catabolic process"/>
    <property type="evidence" value="ECO:0007669"/>
    <property type="project" value="TreeGrafter"/>
</dbReference>
<comment type="similarity">
    <text evidence="1 4">Belongs to the glycosyl hydrolase 32 family.</text>
</comment>
<feature type="signal peptide" evidence="5">
    <location>
        <begin position="1"/>
        <end position="18"/>
    </location>
</feature>
<dbReference type="SMART" id="SM00640">
    <property type="entry name" value="Glyco_32"/>
    <property type="match status" value="1"/>
</dbReference>
<evidence type="ECO:0000256" key="2">
    <source>
        <dbReference type="ARBA" id="ARBA00022801"/>
    </source>
</evidence>
<evidence type="ECO:0000259" key="8">
    <source>
        <dbReference type="Pfam" id="PF16352"/>
    </source>
</evidence>
<keyword evidence="2 4" id="KW-0378">Hydrolase</keyword>
<evidence type="ECO:0000313" key="9">
    <source>
        <dbReference type="EMBL" id="CEA15381.1"/>
    </source>
</evidence>
<dbReference type="InterPro" id="IPR013320">
    <property type="entry name" value="ConA-like_dom_sf"/>
</dbReference>
<feature type="chain" id="PRO_5001933332" description="Fructan beta-fructosidase" evidence="5">
    <location>
        <begin position="19"/>
        <end position="583"/>
    </location>
</feature>
<evidence type="ECO:0000259" key="7">
    <source>
        <dbReference type="Pfam" id="PF08244"/>
    </source>
</evidence>
<dbReference type="InterPro" id="IPR001362">
    <property type="entry name" value="Glyco_hydro_32"/>
</dbReference>
<feature type="domain" description="DUF4980" evidence="8">
    <location>
        <begin position="28"/>
        <end position="120"/>
    </location>
</feature>
<feature type="domain" description="Glycosyl hydrolase family 32 C-terminal" evidence="7">
    <location>
        <begin position="426"/>
        <end position="578"/>
    </location>
</feature>
<evidence type="ECO:0000256" key="3">
    <source>
        <dbReference type="ARBA" id="ARBA00023295"/>
    </source>
</evidence>
<dbReference type="Proteomes" id="UP000032417">
    <property type="component" value="Chromosome 1"/>
</dbReference>
<evidence type="ECO:0000256" key="5">
    <source>
        <dbReference type="SAM" id="SignalP"/>
    </source>
</evidence>
<dbReference type="Pfam" id="PF16352">
    <property type="entry name" value="DUF4980"/>
    <property type="match status" value="1"/>
</dbReference>
<sequence length="583" mass="65318">MKKILHLLLGCSAFLLYACSAGNTINFDVTENYILIPVEDNAPESVVQLSVDGEKIGEPMYIRVSQTKTGYWVPIDVSKYKGRKVTLTFEHVNKTDIGFSRIKQSDSFEFDYSETYRPLYHFTPKYGWMNDPNGMVYHNGEYHLFYQYNPYGSRWANMHWGHAVSKDLVSWEHLPFALAPDSLGSIFSGSAVIDKDNTAGFGNDAMIAIYTSAGKIQTQSIAYSLDNGRTFTTYEENPVLSDLSYPDFRDPKVFWHNATNQWIMALATGQTISFYGSDNLKEWNKLSEFGEGIGAHGGVWECPDLFPLTYNGQTKWVLFVSINPGGPNGGSATQYFIGDFDGKTFKPDALPYPLWLDYGRDNYAGVTWSNIPESDGRKLFIGWMNNWDYANHIPPVHFKGASTLPRELKLAHNGEHLVVANPPAEEVNALRGNTKKIDAFTVNKSHTIDNLTEGNTGSFEIEMDIEAGSASVFSFILANGKGERTVFSFDPEKGVFGIDRSKSGIVDFSDNFASETIKAPLVKKKSYQIRIFVDRASVECFVNDGELVQTNSIFPTEPYNSLSFESDEEVTISSINVYPIRSK</sequence>
<dbReference type="Gene3D" id="2.115.10.20">
    <property type="entry name" value="Glycosyl hydrolase domain, family 43"/>
    <property type="match status" value="1"/>
</dbReference>
<dbReference type="CDD" id="cd18622">
    <property type="entry name" value="GH32_Inu-like"/>
    <property type="match status" value="1"/>
</dbReference>
<dbReference type="GO" id="GO:0005737">
    <property type="term" value="C:cytoplasm"/>
    <property type="evidence" value="ECO:0007669"/>
    <property type="project" value="TreeGrafter"/>
</dbReference>
<protein>
    <recommendedName>
        <fullName evidence="11">Fructan beta-fructosidase</fullName>
    </recommendedName>
</protein>
<dbReference type="GO" id="GO:0004575">
    <property type="term" value="F:sucrose alpha-glucosidase activity"/>
    <property type="evidence" value="ECO:0007669"/>
    <property type="project" value="TreeGrafter"/>
</dbReference>
<keyword evidence="10" id="KW-1185">Reference proteome</keyword>
<dbReference type="KEGG" id="pbt:ING2E5B_0614"/>
<dbReference type="Pfam" id="PF00251">
    <property type="entry name" value="Glyco_hydro_32N"/>
    <property type="match status" value="1"/>
</dbReference>
<keyword evidence="5" id="KW-0732">Signal</keyword>
<dbReference type="InterPro" id="IPR023296">
    <property type="entry name" value="Glyco_hydro_beta-prop_sf"/>
</dbReference>
<dbReference type="InterPro" id="IPR013148">
    <property type="entry name" value="Glyco_hydro_32_N"/>
</dbReference>
<dbReference type="SUPFAM" id="SSF49899">
    <property type="entry name" value="Concanavalin A-like lectins/glucanases"/>
    <property type="match status" value="1"/>
</dbReference>
<feature type="domain" description="Glycosyl hydrolase family 32 N-terminal" evidence="6">
    <location>
        <begin position="121"/>
        <end position="419"/>
    </location>
</feature>
<evidence type="ECO:0008006" key="11">
    <source>
        <dbReference type="Google" id="ProtNLM"/>
    </source>
</evidence>
<dbReference type="Pfam" id="PF08244">
    <property type="entry name" value="Glyco_hydro_32C"/>
    <property type="match status" value="1"/>
</dbReference>
<dbReference type="PANTHER" id="PTHR42800:SF1">
    <property type="entry name" value="EXOINULINASE INUD (AFU_ORTHOLOGUE AFUA_5G00480)"/>
    <property type="match status" value="1"/>
</dbReference>
<accession>A0A098BYY2</accession>
<dbReference type="PATRIC" id="fig|1562970.3.peg.613"/>
<dbReference type="PROSITE" id="PS00609">
    <property type="entry name" value="GLYCOSYL_HYDROL_F32"/>
    <property type="match status" value="1"/>
</dbReference>
<dbReference type="InterPro" id="IPR013189">
    <property type="entry name" value="Glyco_hydro_32_C"/>
</dbReference>
<dbReference type="PANTHER" id="PTHR42800">
    <property type="entry name" value="EXOINULINASE INUD (AFU_ORTHOLOGUE AFUA_5G00480)"/>
    <property type="match status" value="1"/>
</dbReference>
<dbReference type="SUPFAM" id="SSF75005">
    <property type="entry name" value="Arabinanase/levansucrase/invertase"/>
    <property type="match status" value="1"/>
</dbReference>
<dbReference type="Gene3D" id="2.60.120.560">
    <property type="entry name" value="Exo-inulinase, domain 1"/>
    <property type="match status" value="1"/>
</dbReference>
<dbReference type="STRING" id="1562970.ING2E5B_0614"/>
<dbReference type="OrthoDB" id="9759709at2"/>
<dbReference type="AlphaFoldDB" id="A0A098BYY2"/>
<dbReference type="InterPro" id="IPR032313">
    <property type="entry name" value="DUF4980"/>
</dbReference>
<dbReference type="PROSITE" id="PS51257">
    <property type="entry name" value="PROKAR_LIPOPROTEIN"/>
    <property type="match status" value="1"/>
</dbReference>
<reference evidence="9 10" key="1">
    <citation type="submission" date="2014-08" db="EMBL/GenBank/DDBJ databases">
        <authorList>
            <person name="Wibberg D."/>
        </authorList>
    </citation>
    <scope>NUCLEOTIDE SEQUENCE [LARGE SCALE GENOMIC DNA]</scope>
    <source>
        <strain evidence="10">ING2-E5B</strain>
    </source>
</reference>
<evidence type="ECO:0000256" key="4">
    <source>
        <dbReference type="RuleBase" id="RU362110"/>
    </source>
</evidence>
<evidence type="ECO:0000256" key="1">
    <source>
        <dbReference type="ARBA" id="ARBA00009902"/>
    </source>
</evidence>
<dbReference type="EMBL" id="LN515532">
    <property type="protein sequence ID" value="CEA15381.1"/>
    <property type="molecule type" value="Genomic_DNA"/>
</dbReference>
<gene>
    <name evidence="9" type="ORF">ING2E5B_0614</name>
</gene>
<proteinExistence type="inferred from homology"/>